<organism evidence="4 5">
    <name type="scientific">Branchiostoma floridae</name>
    <name type="common">Florida lancelet</name>
    <name type="synonym">Amphioxus</name>
    <dbReference type="NCBI Taxonomy" id="7739"/>
    <lineage>
        <taxon>Eukaryota</taxon>
        <taxon>Metazoa</taxon>
        <taxon>Chordata</taxon>
        <taxon>Cephalochordata</taxon>
        <taxon>Leptocardii</taxon>
        <taxon>Amphioxiformes</taxon>
        <taxon>Branchiostomatidae</taxon>
        <taxon>Branchiostoma</taxon>
    </lineage>
</organism>
<proteinExistence type="predicted"/>
<feature type="transmembrane region" description="Helical" evidence="1">
    <location>
        <begin position="618"/>
        <end position="641"/>
    </location>
</feature>
<dbReference type="GeneID" id="118420757"/>
<feature type="transmembrane region" description="Helical" evidence="1">
    <location>
        <begin position="419"/>
        <end position="437"/>
    </location>
</feature>
<feature type="signal peptide" evidence="2">
    <location>
        <begin position="1"/>
        <end position="19"/>
    </location>
</feature>
<dbReference type="RefSeq" id="XP_035683620.1">
    <property type="nucleotide sequence ID" value="XM_035827727.1"/>
</dbReference>
<dbReference type="InterPro" id="IPR052728">
    <property type="entry name" value="O2_lipid_transport_reg"/>
</dbReference>
<keyword evidence="1" id="KW-0472">Membrane</keyword>
<feature type="transmembrane region" description="Helical" evidence="1">
    <location>
        <begin position="504"/>
        <end position="525"/>
    </location>
</feature>
<dbReference type="PANTHER" id="PTHR11161">
    <property type="entry name" value="O-ACYLTRANSFERASE"/>
    <property type="match status" value="1"/>
</dbReference>
<dbReference type="SMART" id="SM00703">
    <property type="entry name" value="NRF"/>
    <property type="match status" value="1"/>
</dbReference>
<feature type="transmembrane region" description="Helical" evidence="1">
    <location>
        <begin position="545"/>
        <end position="561"/>
    </location>
</feature>
<gene>
    <name evidence="5" type="primary">LOC118420757</name>
</gene>
<dbReference type="PANTHER" id="PTHR11161:SF0">
    <property type="entry name" value="O-ACYLTRANSFERASE LIKE PROTEIN"/>
    <property type="match status" value="1"/>
</dbReference>
<feature type="transmembrane region" description="Helical" evidence="1">
    <location>
        <begin position="475"/>
        <end position="497"/>
    </location>
</feature>
<feature type="transmembrane region" description="Helical" evidence="1">
    <location>
        <begin position="224"/>
        <end position="245"/>
    </location>
</feature>
<dbReference type="OrthoDB" id="207378at2759"/>
<feature type="transmembrane region" description="Helical" evidence="1">
    <location>
        <begin position="653"/>
        <end position="671"/>
    </location>
</feature>
<accession>A0A9J7LKX9</accession>
<name>A0A9J7LKX9_BRAFL</name>
<evidence type="ECO:0000256" key="2">
    <source>
        <dbReference type="SAM" id="SignalP"/>
    </source>
</evidence>
<dbReference type="AlphaFoldDB" id="A0A9J7LKX9"/>
<dbReference type="Proteomes" id="UP000001554">
    <property type="component" value="Chromosome 8"/>
</dbReference>
<reference evidence="4" key="1">
    <citation type="journal article" date="2020" name="Nat. Ecol. Evol.">
        <title>Deeply conserved synteny resolves early events in vertebrate evolution.</title>
        <authorList>
            <person name="Simakov O."/>
            <person name="Marletaz F."/>
            <person name="Yue J.X."/>
            <person name="O'Connell B."/>
            <person name="Jenkins J."/>
            <person name="Brandt A."/>
            <person name="Calef R."/>
            <person name="Tung C.H."/>
            <person name="Huang T.K."/>
            <person name="Schmutz J."/>
            <person name="Satoh N."/>
            <person name="Yu J.K."/>
            <person name="Putnam N.H."/>
            <person name="Green R.E."/>
            <person name="Rokhsar D.S."/>
        </authorList>
    </citation>
    <scope>NUCLEOTIDE SEQUENCE [LARGE SCALE GENOMIC DNA]</scope>
    <source>
        <strain evidence="4">S238N-H82</strain>
    </source>
</reference>
<evidence type="ECO:0000259" key="3">
    <source>
        <dbReference type="SMART" id="SM00703"/>
    </source>
</evidence>
<evidence type="ECO:0000256" key="1">
    <source>
        <dbReference type="SAM" id="Phobius"/>
    </source>
</evidence>
<feature type="chain" id="PRO_5039909756" evidence="2">
    <location>
        <begin position="20"/>
        <end position="719"/>
    </location>
</feature>
<dbReference type="InterPro" id="IPR006621">
    <property type="entry name" value="Nose-resist-to-fluoxetine_N"/>
</dbReference>
<evidence type="ECO:0000313" key="5">
    <source>
        <dbReference type="RefSeq" id="XP_035683620.1"/>
    </source>
</evidence>
<keyword evidence="4" id="KW-1185">Reference proteome</keyword>
<dbReference type="GO" id="GO:0016747">
    <property type="term" value="F:acyltransferase activity, transferring groups other than amino-acyl groups"/>
    <property type="evidence" value="ECO:0007669"/>
    <property type="project" value="InterPro"/>
</dbReference>
<feature type="transmembrane region" description="Helical" evidence="1">
    <location>
        <begin position="368"/>
        <end position="392"/>
    </location>
</feature>
<keyword evidence="1" id="KW-0812">Transmembrane</keyword>
<dbReference type="Pfam" id="PF20146">
    <property type="entry name" value="NRF"/>
    <property type="match status" value="1"/>
</dbReference>
<keyword evidence="2" id="KW-0732">Signal</keyword>
<evidence type="ECO:0000313" key="4">
    <source>
        <dbReference type="Proteomes" id="UP000001554"/>
    </source>
</evidence>
<dbReference type="InterPro" id="IPR002656">
    <property type="entry name" value="Acyl_transf_3_dom"/>
</dbReference>
<reference evidence="5" key="2">
    <citation type="submission" date="2025-08" db="UniProtKB">
        <authorList>
            <consortium name="RefSeq"/>
        </authorList>
    </citation>
    <scope>IDENTIFICATION</scope>
    <source>
        <strain evidence="5">S238N-H82</strain>
        <tissue evidence="5">Testes</tissue>
    </source>
</reference>
<feature type="domain" description="Nose resistant-to-fluoxetine protein N-terminal" evidence="3">
    <location>
        <begin position="77"/>
        <end position="217"/>
    </location>
</feature>
<dbReference type="KEGG" id="bfo:118420757"/>
<feature type="transmembrane region" description="Helical" evidence="1">
    <location>
        <begin position="573"/>
        <end position="594"/>
    </location>
</feature>
<feature type="transmembrane region" description="Helical" evidence="1">
    <location>
        <begin position="683"/>
        <end position="705"/>
    </location>
</feature>
<protein>
    <submittedName>
        <fullName evidence="5">Nose resistant to fluoxetine protein 6-like</fullName>
    </submittedName>
</protein>
<dbReference type="OMA" id="PELMYPE"/>
<sequence length="719" mass="81181">MRLLLYICLCSAVVSLVRSQVIWGQAVPEATAQLNVLASLFRSRGLLQQKISDIVLDFSTVNWTDITIPAQPTGNISQQCQKDVAQYEADLFQGKTYAMQILDAAGKPPSGILNGNLFWVGSYSQCVNITRKGYNITFDGKFYLATLVPVARAQQSEQLTQDGGAGIPGMGLKLTLGVCVPNSCSQHDVIQRLDGSIYWRFLVQQGILQVTSAYSQESPPIQNVTIAAICICSVLIILLAIGTIYDVMIHQPRLLAVKKHKENEVREPDITVTVPDEKTPLVNRVPREETSAPKEGITGRVLLCFSLYTNIGKLLSTKQAPGSIKCLHGIRFISMTWVILGHTYIFGIQQFENLLEAFETVQTFTFQAIMNATVSVDTFFFLSGLLMSYLLLKQIGKRKENGKSVPYGMLYFHRYWRLTPTYMFVLMLYMWVLPYMFSGPFWPPAPLDPYCGENWWTNLLYVNNVVNDDRMCMGWTWYLANDMQFFVIGVPLVYILYRWQILGIVVKLVLLLASFITTAVISWHFDLKASLTDMVHYYDKPYCRIGPYLVGVAVGWLLVKIKKKQTKSRTLSVLMLVGWLIAATAAMAVLYSVYGQYHGTTLQTQGENVLYLTVHRTVWAMAIGWVVIACYYGYGGVVDIILSWDAWVPLSRLTYCAYLIHILVMYAVYFTREVPIHYSTFTMIYFFLGHVTLSYGLAFLVSVAVEAPLMGLEKILFNK</sequence>
<feature type="transmembrane region" description="Helical" evidence="1">
    <location>
        <begin position="329"/>
        <end position="348"/>
    </location>
</feature>
<keyword evidence="1" id="KW-1133">Transmembrane helix</keyword>
<dbReference type="Pfam" id="PF01757">
    <property type="entry name" value="Acyl_transf_3"/>
    <property type="match status" value="1"/>
</dbReference>